<dbReference type="AlphaFoldDB" id="A0AAV4PAS3"/>
<name>A0AAV4PAS3_CAEEX</name>
<keyword evidence="2" id="KW-1185">Reference proteome</keyword>
<protein>
    <submittedName>
        <fullName evidence="1">Uncharacterized protein</fullName>
    </submittedName>
</protein>
<evidence type="ECO:0000313" key="2">
    <source>
        <dbReference type="Proteomes" id="UP001054945"/>
    </source>
</evidence>
<accession>A0AAV4PAS3</accession>
<dbReference type="Proteomes" id="UP001054945">
    <property type="component" value="Unassembled WGS sequence"/>
</dbReference>
<gene>
    <name evidence="1" type="ORF">CEXT_168581</name>
</gene>
<feature type="non-terminal residue" evidence="1">
    <location>
        <position position="1"/>
    </location>
</feature>
<sequence>SPPNSREFPMSSVRPRWRFVRPAASNHLLICPHLLSQLHRILPAEYSTHR</sequence>
<comment type="caution">
    <text evidence="1">The sequence shown here is derived from an EMBL/GenBank/DDBJ whole genome shotgun (WGS) entry which is preliminary data.</text>
</comment>
<dbReference type="EMBL" id="BPLR01004366">
    <property type="protein sequence ID" value="GIX94372.1"/>
    <property type="molecule type" value="Genomic_DNA"/>
</dbReference>
<reference evidence="1 2" key="1">
    <citation type="submission" date="2021-06" db="EMBL/GenBank/DDBJ databases">
        <title>Caerostris extrusa draft genome.</title>
        <authorList>
            <person name="Kono N."/>
            <person name="Arakawa K."/>
        </authorList>
    </citation>
    <scope>NUCLEOTIDE SEQUENCE [LARGE SCALE GENOMIC DNA]</scope>
</reference>
<organism evidence="1 2">
    <name type="scientific">Caerostris extrusa</name>
    <name type="common">Bark spider</name>
    <name type="synonym">Caerostris bankana</name>
    <dbReference type="NCBI Taxonomy" id="172846"/>
    <lineage>
        <taxon>Eukaryota</taxon>
        <taxon>Metazoa</taxon>
        <taxon>Ecdysozoa</taxon>
        <taxon>Arthropoda</taxon>
        <taxon>Chelicerata</taxon>
        <taxon>Arachnida</taxon>
        <taxon>Araneae</taxon>
        <taxon>Araneomorphae</taxon>
        <taxon>Entelegynae</taxon>
        <taxon>Araneoidea</taxon>
        <taxon>Araneidae</taxon>
        <taxon>Caerostris</taxon>
    </lineage>
</organism>
<proteinExistence type="predicted"/>
<evidence type="ECO:0000313" key="1">
    <source>
        <dbReference type="EMBL" id="GIX94372.1"/>
    </source>
</evidence>